<keyword evidence="3" id="KW-0004">4Fe-4S</keyword>
<dbReference type="InterPro" id="IPR017896">
    <property type="entry name" value="4Fe4S_Fe-S-bd"/>
</dbReference>
<dbReference type="GO" id="GO:0051539">
    <property type="term" value="F:4 iron, 4 sulfur cluster binding"/>
    <property type="evidence" value="ECO:0007669"/>
    <property type="project" value="UniProtKB-KW"/>
</dbReference>
<evidence type="ECO:0000256" key="7">
    <source>
        <dbReference type="ARBA" id="ARBA00023004"/>
    </source>
</evidence>
<dbReference type="HOGENOM" id="CLU_020302_0_0_9"/>
<evidence type="ECO:0000313" key="11">
    <source>
        <dbReference type="Proteomes" id="UP000002377"/>
    </source>
</evidence>
<evidence type="ECO:0000256" key="2">
    <source>
        <dbReference type="ARBA" id="ARBA00006561"/>
    </source>
</evidence>
<dbReference type="PANTHER" id="PTHR43498">
    <property type="entry name" value="FERREDOXIN:COB-COM HETERODISULFIDE REDUCTASE SUBUNIT A"/>
    <property type="match status" value="1"/>
</dbReference>
<keyword evidence="4" id="KW-0479">Metal-binding</keyword>
<dbReference type="InterPro" id="IPR036188">
    <property type="entry name" value="FAD/NAD-bd_sf"/>
</dbReference>
<name>D5XEF5_THEPJ</name>
<feature type="domain" description="4Fe-4S ferredoxin-type" evidence="9">
    <location>
        <begin position="517"/>
        <end position="546"/>
    </location>
</feature>
<keyword evidence="5" id="KW-0285">Flavoprotein</keyword>
<keyword evidence="6" id="KW-0560">Oxidoreductase</keyword>
<dbReference type="AlphaFoldDB" id="D5XEF5"/>
<dbReference type="OrthoDB" id="10014at2"/>
<dbReference type="Pfam" id="PF07992">
    <property type="entry name" value="Pyr_redox_2"/>
    <property type="match status" value="1"/>
</dbReference>
<organism evidence="10 11">
    <name type="scientific">Thermincola potens (strain JR)</name>
    <dbReference type="NCBI Taxonomy" id="635013"/>
    <lineage>
        <taxon>Bacteria</taxon>
        <taxon>Bacillati</taxon>
        <taxon>Bacillota</taxon>
        <taxon>Clostridia</taxon>
        <taxon>Eubacteriales</taxon>
        <taxon>Thermincolaceae</taxon>
        <taxon>Thermincola</taxon>
    </lineage>
</organism>
<dbReference type="PROSITE" id="PS51379">
    <property type="entry name" value="4FE4S_FER_2"/>
    <property type="match status" value="2"/>
</dbReference>
<dbReference type="EMBL" id="CP002028">
    <property type="protein sequence ID" value="ADG82026.1"/>
    <property type="molecule type" value="Genomic_DNA"/>
</dbReference>
<evidence type="ECO:0000256" key="8">
    <source>
        <dbReference type="ARBA" id="ARBA00023014"/>
    </source>
</evidence>
<evidence type="ECO:0000256" key="6">
    <source>
        <dbReference type="ARBA" id="ARBA00023002"/>
    </source>
</evidence>
<dbReference type="GO" id="GO:0046872">
    <property type="term" value="F:metal ion binding"/>
    <property type="evidence" value="ECO:0007669"/>
    <property type="project" value="UniProtKB-KW"/>
</dbReference>
<keyword evidence="8" id="KW-0411">Iron-sulfur</keyword>
<dbReference type="eggNOG" id="COG1148">
    <property type="taxonomic scope" value="Bacteria"/>
</dbReference>
<dbReference type="KEGG" id="tjr:TherJR_1162"/>
<evidence type="ECO:0000256" key="5">
    <source>
        <dbReference type="ARBA" id="ARBA00022827"/>
    </source>
</evidence>
<keyword evidence="5" id="KW-0274">FAD</keyword>
<comment type="similarity">
    <text evidence="2">Belongs to the HdrA family.</text>
</comment>
<protein>
    <submittedName>
        <fullName evidence="10">FAD-dependent pyridine nucleotide-disulfide oxidoreductase</fullName>
    </submittedName>
</protein>
<reference evidence="10 11" key="1">
    <citation type="submission" date="2010-05" db="EMBL/GenBank/DDBJ databases">
        <title>Complete sequence of Thermincola sp. JR.</title>
        <authorList>
            <consortium name="US DOE Joint Genome Institute"/>
            <person name="Lucas S."/>
            <person name="Copeland A."/>
            <person name="Lapidus A."/>
            <person name="Cheng J.-F."/>
            <person name="Bruce D."/>
            <person name="Goodwin L."/>
            <person name="Pitluck S."/>
            <person name="Chertkov O."/>
            <person name="Detter J.C."/>
            <person name="Han C."/>
            <person name="Tapia R."/>
            <person name="Land M."/>
            <person name="Hauser L."/>
            <person name="Kyrpides N."/>
            <person name="Mikhailova N."/>
            <person name="Hazen T.C."/>
            <person name="Woyke T."/>
        </authorList>
    </citation>
    <scope>NUCLEOTIDE SEQUENCE [LARGE SCALE GENOMIC DNA]</scope>
    <source>
        <strain evidence="10 11">JR</strain>
    </source>
</reference>
<proteinExistence type="inferred from homology"/>
<dbReference type="STRING" id="635013.TherJR_1162"/>
<dbReference type="InterPro" id="IPR023753">
    <property type="entry name" value="FAD/NAD-binding_dom"/>
</dbReference>
<feature type="domain" description="4Fe-4S ferredoxin-type" evidence="9">
    <location>
        <begin position="479"/>
        <end position="508"/>
    </location>
</feature>
<evidence type="ECO:0000256" key="1">
    <source>
        <dbReference type="ARBA" id="ARBA00001974"/>
    </source>
</evidence>
<dbReference type="Gene3D" id="3.30.70.20">
    <property type="match status" value="1"/>
</dbReference>
<evidence type="ECO:0000256" key="3">
    <source>
        <dbReference type="ARBA" id="ARBA00022485"/>
    </source>
</evidence>
<dbReference type="SUPFAM" id="SSF54862">
    <property type="entry name" value="4Fe-4S ferredoxins"/>
    <property type="match status" value="1"/>
</dbReference>
<dbReference type="RefSeq" id="WP_013120045.1">
    <property type="nucleotide sequence ID" value="NC_014152.1"/>
</dbReference>
<dbReference type="Proteomes" id="UP000002377">
    <property type="component" value="Chromosome"/>
</dbReference>
<evidence type="ECO:0000313" key="10">
    <source>
        <dbReference type="EMBL" id="ADG82026.1"/>
    </source>
</evidence>
<keyword evidence="7" id="KW-0408">Iron</keyword>
<dbReference type="GO" id="GO:0016491">
    <property type="term" value="F:oxidoreductase activity"/>
    <property type="evidence" value="ECO:0007669"/>
    <property type="project" value="UniProtKB-KW"/>
</dbReference>
<dbReference type="InterPro" id="IPR017900">
    <property type="entry name" value="4Fe4S_Fe_S_CS"/>
</dbReference>
<evidence type="ECO:0000259" key="9">
    <source>
        <dbReference type="PROSITE" id="PS51379"/>
    </source>
</evidence>
<comment type="cofactor">
    <cofactor evidence="1">
        <name>FAD</name>
        <dbReference type="ChEBI" id="CHEBI:57692"/>
    </cofactor>
</comment>
<dbReference type="PANTHER" id="PTHR43498:SF1">
    <property type="entry name" value="COB--COM HETERODISULFIDE REDUCTASE IRON-SULFUR SUBUNIT A"/>
    <property type="match status" value="1"/>
</dbReference>
<dbReference type="Pfam" id="PF13187">
    <property type="entry name" value="Fer4_9"/>
    <property type="match status" value="1"/>
</dbReference>
<gene>
    <name evidence="10" type="ordered locus">TherJR_1162</name>
</gene>
<sequence>MGNKVRVGVFLCGCKEVITGTVNFGRIIAEIKKTSSVQYIRESQHLCACLEGELMAAEIKKYRLNRIVVVGCSGPRQEKFFTSVLEKVGLNLHFFTMVNLREECRLVHPKSVQATAKALRQVKRGIARLVKMDEVSCEVVKVNRTVLIIGSGIAGIETALEVAAKGLKVIIIEREEFPGGNLTKINSVYGIDSKPSEILKEKLALLKANSDINLMTSTNVIDIDGNVGNFTVYLENEGQEFSVKVGSIVVATGLQTIFCSVKYGLGIADNLLGLAKLEHYLLQGKDFTKKKISFVIGKTGENFNLPFIVALKNALYLKTRFDAEIYVFYSNIKVAGDNWEALYTEARDAGIRFYKFTEKLNITVDNGEVTISYEDPLLAAKIPGNYRIVCDLAILPEEIVPSDGTEELAGMLDIELGPDYFLGPDNVHLFSEYTSREGIYLAGSCQKPSLLPEIMIQAKTVAADIYKKLRTEEVKVEYMQPYVDASKCVVCLTCYRCCPHKAITIAYDRQFNNLYRSAAQVNPLACRRCGICAAECPAKAIHLPGYTDLQILAQLDALEV</sequence>
<accession>D5XEF5</accession>
<dbReference type="PROSITE" id="PS00198">
    <property type="entry name" value="4FE4S_FER_1"/>
    <property type="match status" value="1"/>
</dbReference>
<dbReference type="Gene3D" id="3.50.50.60">
    <property type="entry name" value="FAD/NAD(P)-binding domain"/>
    <property type="match status" value="1"/>
</dbReference>
<dbReference type="SUPFAM" id="SSF51905">
    <property type="entry name" value="FAD/NAD(P)-binding domain"/>
    <property type="match status" value="1"/>
</dbReference>
<dbReference type="PRINTS" id="PR00469">
    <property type="entry name" value="PNDRDTASEII"/>
</dbReference>
<dbReference type="InterPro" id="IPR039650">
    <property type="entry name" value="HdrA-like"/>
</dbReference>
<keyword evidence="11" id="KW-1185">Reference proteome</keyword>
<evidence type="ECO:0000256" key="4">
    <source>
        <dbReference type="ARBA" id="ARBA00022723"/>
    </source>
</evidence>